<evidence type="ECO:0000313" key="7">
    <source>
        <dbReference type="Proteomes" id="UP001501285"/>
    </source>
</evidence>
<keyword evidence="3" id="KW-0804">Transcription</keyword>
<dbReference type="Pfam" id="PF00440">
    <property type="entry name" value="TetR_N"/>
    <property type="match status" value="1"/>
</dbReference>
<evidence type="ECO:0000256" key="4">
    <source>
        <dbReference type="PROSITE-ProRule" id="PRU00335"/>
    </source>
</evidence>
<evidence type="ECO:0000256" key="1">
    <source>
        <dbReference type="ARBA" id="ARBA00023015"/>
    </source>
</evidence>
<dbReference type="Proteomes" id="UP001501285">
    <property type="component" value="Unassembled WGS sequence"/>
</dbReference>
<feature type="DNA-binding region" description="H-T-H motif" evidence="4">
    <location>
        <begin position="34"/>
        <end position="53"/>
    </location>
</feature>
<dbReference type="RefSeq" id="WP_343990942.1">
    <property type="nucleotide sequence ID" value="NZ_BAAANB010000021.1"/>
</dbReference>
<dbReference type="PRINTS" id="PR00455">
    <property type="entry name" value="HTHTETR"/>
</dbReference>
<dbReference type="EMBL" id="BAAANB010000021">
    <property type="protein sequence ID" value="GAA2030787.1"/>
    <property type="molecule type" value="Genomic_DNA"/>
</dbReference>
<dbReference type="SUPFAM" id="SSF46689">
    <property type="entry name" value="Homeodomain-like"/>
    <property type="match status" value="1"/>
</dbReference>
<accession>A0ABN2U7X3</accession>
<reference evidence="6 7" key="1">
    <citation type="journal article" date="2019" name="Int. J. Syst. Evol. Microbiol.">
        <title>The Global Catalogue of Microorganisms (GCM) 10K type strain sequencing project: providing services to taxonomists for standard genome sequencing and annotation.</title>
        <authorList>
            <consortium name="The Broad Institute Genomics Platform"/>
            <consortium name="The Broad Institute Genome Sequencing Center for Infectious Disease"/>
            <person name="Wu L."/>
            <person name="Ma J."/>
        </authorList>
    </citation>
    <scope>NUCLEOTIDE SEQUENCE [LARGE SCALE GENOMIC DNA]</scope>
    <source>
        <strain evidence="6 7">JCM 14283</strain>
    </source>
</reference>
<evidence type="ECO:0000256" key="2">
    <source>
        <dbReference type="ARBA" id="ARBA00023125"/>
    </source>
</evidence>
<name>A0ABN2U7X3_9MICO</name>
<dbReference type="Gene3D" id="1.10.10.60">
    <property type="entry name" value="Homeodomain-like"/>
    <property type="match status" value="1"/>
</dbReference>
<dbReference type="PANTHER" id="PTHR30055">
    <property type="entry name" value="HTH-TYPE TRANSCRIPTIONAL REGULATOR RUTR"/>
    <property type="match status" value="1"/>
</dbReference>
<evidence type="ECO:0000256" key="3">
    <source>
        <dbReference type="ARBA" id="ARBA00023163"/>
    </source>
</evidence>
<evidence type="ECO:0000313" key="6">
    <source>
        <dbReference type="EMBL" id="GAA2030787.1"/>
    </source>
</evidence>
<keyword evidence="1" id="KW-0805">Transcription regulation</keyword>
<dbReference type="PROSITE" id="PS50977">
    <property type="entry name" value="HTH_TETR_2"/>
    <property type="match status" value="1"/>
</dbReference>
<comment type="caution">
    <text evidence="6">The sequence shown here is derived from an EMBL/GenBank/DDBJ whole genome shotgun (WGS) entry which is preliminary data.</text>
</comment>
<dbReference type="InterPro" id="IPR050109">
    <property type="entry name" value="HTH-type_TetR-like_transc_reg"/>
</dbReference>
<dbReference type="InterPro" id="IPR009057">
    <property type="entry name" value="Homeodomain-like_sf"/>
</dbReference>
<dbReference type="InterPro" id="IPR001647">
    <property type="entry name" value="HTH_TetR"/>
</dbReference>
<dbReference type="PANTHER" id="PTHR30055:SF234">
    <property type="entry name" value="HTH-TYPE TRANSCRIPTIONAL REGULATOR BETI"/>
    <property type="match status" value="1"/>
</dbReference>
<gene>
    <name evidence="6" type="ORF">GCM10009740_20630</name>
</gene>
<dbReference type="Gene3D" id="1.10.357.10">
    <property type="entry name" value="Tetracycline Repressor, domain 2"/>
    <property type="match status" value="1"/>
</dbReference>
<organism evidence="6 7">
    <name type="scientific">Terrabacter terrae</name>
    <dbReference type="NCBI Taxonomy" id="318434"/>
    <lineage>
        <taxon>Bacteria</taxon>
        <taxon>Bacillati</taxon>
        <taxon>Actinomycetota</taxon>
        <taxon>Actinomycetes</taxon>
        <taxon>Micrococcales</taxon>
        <taxon>Intrasporangiaceae</taxon>
        <taxon>Terrabacter</taxon>
    </lineage>
</organism>
<dbReference type="SUPFAM" id="SSF48498">
    <property type="entry name" value="Tetracyclin repressor-like, C-terminal domain"/>
    <property type="match status" value="1"/>
</dbReference>
<feature type="domain" description="HTH tetR-type" evidence="5">
    <location>
        <begin position="11"/>
        <end position="71"/>
    </location>
</feature>
<sequence>MTPARGRPRDAQADVRIAGAALQLLRDEGPAAVHIEAVAARAGVARTTVYRRYRNRAALLAATLDQLEDAPFPAPELPLEEKLRWLLEEALRLVEVQLGRGAVAAALADSDPAFTAAFRAHLVRQLTALQARIDADVAAGRIRAEVNADAVAGLAFGAYLGEVLRYGQARQGWADGVVRILLHGTEPRRADPAT</sequence>
<evidence type="ECO:0000259" key="5">
    <source>
        <dbReference type="PROSITE" id="PS50977"/>
    </source>
</evidence>
<protein>
    <recommendedName>
        <fullName evidence="5">HTH tetR-type domain-containing protein</fullName>
    </recommendedName>
</protein>
<keyword evidence="2 4" id="KW-0238">DNA-binding</keyword>
<keyword evidence="7" id="KW-1185">Reference proteome</keyword>
<dbReference type="InterPro" id="IPR036271">
    <property type="entry name" value="Tet_transcr_reg_TetR-rel_C_sf"/>
</dbReference>
<proteinExistence type="predicted"/>